<evidence type="ECO:0000313" key="3">
    <source>
        <dbReference type="Proteomes" id="UP001432322"/>
    </source>
</evidence>
<evidence type="ECO:0000256" key="1">
    <source>
        <dbReference type="SAM" id="Phobius"/>
    </source>
</evidence>
<keyword evidence="1" id="KW-1133">Transmembrane helix</keyword>
<keyword evidence="1" id="KW-0472">Membrane</keyword>
<proteinExistence type="predicted"/>
<dbReference type="EMBL" id="BTSY01000001">
    <property type="protein sequence ID" value="GMT11771.1"/>
    <property type="molecule type" value="Genomic_DNA"/>
</dbReference>
<evidence type="ECO:0000313" key="2">
    <source>
        <dbReference type="EMBL" id="GMT11771.1"/>
    </source>
</evidence>
<evidence type="ECO:0008006" key="4">
    <source>
        <dbReference type="Google" id="ProtNLM"/>
    </source>
</evidence>
<organism evidence="2 3">
    <name type="scientific">Pristionchus fissidentatus</name>
    <dbReference type="NCBI Taxonomy" id="1538716"/>
    <lineage>
        <taxon>Eukaryota</taxon>
        <taxon>Metazoa</taxon>
        <taxon>Ecdysozoa</taxon>
        <taxon>Nematoda</taxon>
        <taxon>Chromadorea</taxon>
        <taxon>Rhabditida</taxon>
        <taxon>Rhabditina</taxon>
        <taxon>Diplogasteromorpha</taxon>
        <taxon>Diplogasteroidea</taxon>
        <taxon>Neodiplogasteridae</taxon>
        <taxon>Pristionchus</taxon>
    </lineage>
</organism>
<dbReference type="PANTHER" id="PTHR47520:SF13">
    <property type="entry name" value="PROTEIN CBG10012"/>
    <property type="match status" value="1"/>
</dbReference>
<protein>
    <recommendedName>
        <fullName evidence="4">CX domain-containing protein</fullName>
    </recommendedName>
</protein>
<keyword evidence="1" id="KW-0812">Transmembrane</keyword>
<reference evidence="2" key="1">
    <citation type="submission" date="2023-10" db="EMBL/GenBank/DDBJ databases">
        <title>Genome assembly of Pristionchus species.</title>
        <authorList>
            <person name="Yoshida K."/>
            <person name="Sommer R.J."/>
        </authorList>
    </citation>
    <scope>NUCLEOTIDE SEQUENCE</scope>
    <source>
        <strain evidence="2">RS5133</strain>
    </source>
</reference>
<feature type="transmembrane region" description="Helical" evidence="1">
    <location>
        <begin position="185"/>
        <end position="218"/>
    </location>
</feature>
<name>A0AAV5UXM5_9BILA</name>
<gene>
    <name evidence="2" type="ORF">PFISCL1PPCAC_3068</name>
</gene>
<sequence>ISGRFEYGYGDEMRNARFRGGGTGNYSKQEKPSVDEFTVIDSLFASKHFSSIFDDQVDKSPIREANMSQGSIEIITFKTPLTVRASKSPFMVNQSIAYFWGPEFLPDNITDDCVNITSSNGGTYLSFCNMTQHDRCSRNITEIERLFNYKFMNATGNIFTKFAWTCPKDLRCCNWECCEPFKMHWVTAIAISIILSILLLGLVCICCMGLIGCCGCMYNRLV</sequence>
<feature type="non-terminal residue" evidence="2">
    <location>
        <position position="1"/>
    </location>
</feature>
<comment type="caution">
    <text evidence="2">The sequence shown here is derived from an EMBL/GenBank/DDBJ whole genome shotgun (WGS) entry which is preliminary data.</text>
</comment>
<keyword evidence="3" id="KW-1185">Reference proteome</keyword>
<dbReference type="PANTHER" id="PTHR47520">
    <property type="entry name" value="CX DOMAIN-CONTAINING PROTEIN-RELATED"/>
    <property type="match status" value="1"/>
</dbReference>
<accession>A0AAV5UXM5</accession>
<dbReference type="AlphaFoldDB" id="A0AAV5UXM5"/>
<dbReference type="Proteomes" id="UP001432322">
    <property type="component" value="Unassembled WGS sequence"/>
</dbReference>